<gene>
    <name evidence="1" type="ORF">Hgul01_02815</name>
</gene>
<proteinExistence type="predicted"/>
<evidence type="ECO:0000313" key="1">
    <source>
        <dbReference type="EMBL" id="GAA5529012.1"/>
    </source>
</evidence>
<comment type="caution">
    <text evidence="1">The sequence shown here is derived from an EMBL/GenBank/DDBJ whole genome shotgun (WGS) entry which is preliminary data.</text>
</comment>
<dbReference type="EMBL" id="BAABRU010000009">
    <property type="protein sequence ID" value="GAA5529012.1"/>
    <property type="molecule type" value="Genomic_DNA"/>
</dbReference>
<accession>A0ABP9X0N8</accession>
<protein>
    <submittedName>
        <fullName evidence="1">Uncharacterized protein</fullName>
    </submittedName>
</protein>
<evidence type="ECO:0000313" key="2">
    <source>
        <dbReference type="Proteomes" id="UP001428290"/>
    </source>
</evidence>
<organism evidence="1 2">
    <name type="scientific">Herpetosiphon gulosus</name>
    <dbReference type="NCBI Taxonomy" id="1973496"/>
    <lineage>
        <taxon>Bacteria</taxon>
        <taxon>Bacillati</taxon>
        <taxon>Chloroflexota</taxon>
        <taxon>Chloroflexia</taxon>
        <taxon>Herpetosiphonales</taxon>
        <taxon>Herpetosiphonaceae</taxon>
        <taxon>Herpetosiphon</taxon>
    </lineage>
</organism>
<sequence>MKRTIGLCLGAVGMLYLLVGGLISAHSQSSPSVQYTGLAACYPVGGPIDDFTLTAQVALAGDYQITHAVAVNGGAPSSDSPVFTGMLAANETKNITINGGTAAVAGSYTVIGKLFQVISGTNQLIAQTSATAMIATPCLEPPTATATAISKINTGETDIRWRQQVVDTASNQLVIDVYATNYGQGLGASDALLTYDPVLLQLREAQPTREDDWIRSHDQTTGKVQIAFAPISPQDTQRLRLVFAQHETSGMISIRIVRDDGKDWANPLFLNLAQPRNTLLTVEHQTLQAQLRLRGKGYKPGERLSLWLNLANGQTKAIAGIFSSNFDQDGTIDLLVNLPTERYSSIVVQGQQSQVIGQSWSSPAQSKSIIQGQQVRGHMVIKAI</sequence>
<keyword evidence="2" id="KW-1185">Reference proteome</keyword>
<dbReference type="Proteomes" id="UP001428290">
    <property type="component" value="Unassembled WGS sequence"/>
</dbReference>
<reference evidence="1 2" key="1">
    <citation type="submission" date="2024-02" db="EMBL/GenBank/DDBJ databases">
        <title>Herpetosiphon gulosus NBRC 112829.</title>
        <authorList>
            <person name="Ichikawa N."/>
            <person name="Katano-Makiyama Y."/>
            <person name="Hidaka K."/>
        </authorList>
    </citation>
    <scope>NUCLEOTIDE SEQUENCE [LARGE SCALE GENOMIC DNA]</scope>
    <source>
        <strain evidence="1 2">NBRC 112829</strain>
    </source>
</reference>
<name>A0ABP9X0N8_9CHLR</name>